<dbReference type="FunFam" id="1.10.287.130:FF:000001">
    <property type="entry name" value="Two-component sensor histidine kinase"/>
    <property type="match status" value="1"/>
</dbReference>
<comment type="subcellular location">
    <subcellularLocation>
        <location evidence="2">Membrane</location>
    </subcellularLocation>
</comment>
<dbReference type="InterPro" id="IPR003661">
    <property type="entry name" value="HisK_dim/P_dom"/>
</dbReference>
<sequence length="574" mass="64717">MVKPRFTTKIFLSYIIIVLLISISFAVFSTITLKKYYIKNIEERLSINTTLVGELLHKKTPSLDRDIKKLGRKIGERITIIDKTGRVLADSEKDPYFMENHALRPEVRMALKEGVGKSIRFSRTLGVDMFYLAIPSGDGRVVRLSVPLTEIKTAIHGLRCMFLSVIFISCIFLLLVAFIISRTIGRPISSIAETAEDIARGDLKKRVNVSSEDEIGRLAISFNKMAEELGSRIDAITREKNLLETVLHGIADGVFVTDKNGKMILTNPGFERIFPRTVGRYYYEVIRNDEINFLIEKALNSGIQESKEVSLYLPDEKIFQIYAAPIRDKKEITGACTVMLDITNLKKLERMRIDFVANVSHELRTPLTAIQGAIETLKRGALKKQSATEFVDIIERQTTRLGSLINDLLDLSGIESKERKMEFEEIDARDMVQRVYANFKRTAKKKSQEFCLDLPEEPVILGADPEKIEQAIANLVDNAIKFTPDRGEVILSLNTSKERVRIEVKDTGPGIAPDDIPRIFERFYRVDKARSRKLGGTGLGLSIVKHIVEAHNGKVGVESQPGKGSKFIITLSRR</sequence>
<dbReference type="InterPro" id="IPR050351">
    <property type="entry name" value="BphY/WalK/GraS-like"/>
</dbReference>
<keyword evidence="8 9" id="KW-0472">Membrane</keyword>
<evidence type="ECO:0000256" key="2">
    <source>
        <dbReference type="ARBA" id="ARBA00004370"/>
    </source>
</evidence>
<dbReference type="SUPFAM" id="SSF47384">
    <property type="entry name" value="Homodimeric domain of signal transducing histidine kinase"/>
    <property type="match status" value="1"/>
</dbReference>
<feature type="domain" description="Histidine kinase" evidence="10">
    <location>
        <begin position="358"/>
        <end position="574"/>
    </location>
</feature>
<evidence type="ECO:0000256" key="1">
    <source>
        <dbReference type="ARBA" id="ARBA00000085"/>
    </source>
</evidence>
<dbReference type="SUPFAM" id="SSF158472">
    <property type="entry name" value="HAMP domain-like"/>
    <property type="match status" value="1"/>
</dbReference>
<dbReference type="Gene3D" id="3.30.565.10">
    <property type="entry name" value="Histidine kinase-like ATPase, C-terminal domain"/>
    <property type="match status" value="1"/>
</dbReference>
<dbReference type="InterPro" id="IPR036097">
    <property type="entry name" value="HisK_dim/P_sf"/>
</dbReference>
<dbReference type="PROSITE" id="PS50885">
    <property type="entry name" value="HAMP"/>
    <property type="match status" value="1"/>
</dbReference>
<reference evidence="13 14" key="1">
    <citation type="submission" date="2017-07" db="EMBL/GenBank/DDBJ databases">
        <title>Recovery of genomes from metagenomes via a dereplication, aggregation, and scoring strategy.</title>
        <authorList>
            <person name="Sieber C.M."/>
            <person name="Probst A.J."/>
            <person name="Sharrar A."/>
            <person name="Thomas B.C."/>
            <person name="Hess M."/>
            <person name="Tringe S.G."/>
            <person name="Banfield J.F."/>
        </authorList>
    </citation>
    <scope>NUCLEOTIDE SEQUENCE [LARGE SCALE GENOMIC DNA]</scope>
    <source>
        <strain evidence="13">JGI_Cruoil_03_44_89</strain>
    </source>
</reference>
<comment type="caution">
    <text evidence="13">The sequence shown here is derived from an EMBL/GenBank/DDBJ whole genome shotgun (WGS) entry which is preliminary data.</text>
</comment>
<evidence type="ECO:0000259" key="10">
    <source>
        <dbReference type="PROSITE" id="PS50109"/>
    </source>
</evidence>
<comment type="catalytic activity">
    <reaction evidence="1">
        <text>ATP + protein L-histidine = ADP + protein N-phospho-L-histidine.</text>
        <dbReference type="EC" id="2.7.13.3"/>
    </reaction>
</comment>
<dbReference type="InterPro" id="IPR000014">
    <property type="entry name" value="PAS"/>
</dbReference>
<name>A0A235BYE9_UNCW3</name>
<dbReference type="PANTHER" id="PTHR45453">
    <property type="entry name" value="PHOSPHATE REGULON SENSOR PROTEIN PHOR"/>
    <property type="match status" value="1"/>
</dbReference>
<keyword evidence="5" id="KW-0808">Transferase</keyword>
<feature type="transmembrane region" description="Helical" evidence="9">
    <location>
        <begin position="12"/>
        <end position="33"/>
    </location>
</feature>
<evidence type="ECO:0000259" key="12">
    <source>
        <dbReference type="PROSITE" id="PS50885"/>
    </source>
</evidence>
<dbReference type="EMBL" id="NOZQ01000027">
    <property type="protein sequence ID" value="OYD17242.1"/>
    <property type="molecule type" value="Genomic_DNA"/>
</dbReference>
<dbReference type="Pfam" id="PF02518">
    <property type="entry name" value="HATPase_c"/>
    <property type="match status" value="1"/>
</dbReference>
<dbReference type="InterPro" id="IPR003594">
    <property type="entry name" value="HATPase_dom"/>
</dbReference>
<gene>
    <name evidence="13" type="ORF">CH333_01500</name>
</gene>
<dbReference type="PRINTS" id="PR00344">
    <property type="entry name" value="BCTRLSENSOR"/>
</dbReference>
<dbReference type="EC" id="2.7.13.3" evidence="3"/>
<dbReference type="PANTHER" id="PTHR45453:SF1">
    <property type="entry name" value="PHOSPHATE REGULON SENSOR PROTEIN PHOR"/>
    <property type="match status" value="1"/>
</dbReference>
<keyword evidence="9" id="KW-1133">Transmembrane helix</keyword>
<dbReference type="Pfam" id="PF00512">
    <property type="entry name" value="HisKA"/>
    <property type="match status" value="1"/>
</dbReference>
<feature type="domain" description="HAMP" evidence="12">
    <location>
        <begin position="182"/>
        <end position="234"/>
    </location>
</feature>
<dbReference type="SUPFAM" id="SSF55874">
    <property type="entry name" value="ATPase domain of HSP90 chaperone/DNA topoisomerase II/histidine kinase"/>
    <property type="match status" value="1"/>
</dbReference>
<evidence type="ECO:0000256" key="3">
    <source>
        <dbReference type="ARBA" id="ARBA00012438"/>
    </source>
</evidence>
<protein>
    <recommendedName>
        <fullName evidence="3">histidine kinase</fullName>
        <ecNumber evidence="3">2.7.13.3</ecNumber>
    </recommendedName>
</protein>
<dbReference type="Pfam" id="PF00672">
    <property type="entry name" value="HAMP"/>
    <property type="match status" value="1"/>
</dbReference>
<organism evidence="13 14">
    <name type="scientific">candidate division WOR-3 bacterium JGI_Cruoil_03_44_89</name>
    <dbReference type="NCBI Taxonomy" id="1973748"/>
    <lineage>
        <taxon>Bacteria</taxon>
        <taxon>Bacteria division WOR-3</taxon>
    </lineage>
</organism>
<dbReference type="GO" id="GO:0016036">
    <property type="term" value="P:cellular response to phosphate starvation"/>
    <property type="evidence" value="ECO:0007669"/>
    <property type="project" value="TreeGrafter"/>
</dbReference>
<dbReference type="InterPro" id="IPR003660">
    <property type="entry name" value="HAMP_dom"/>
</dbReference>
<keyword evidence="4" id="KW-0597">Phosphoprotein</keyword>
<evidence type="ECO:0000256" key="9">
    <source>
        <dbReference type="SAM" id="Phobius"/>
    </source>
</evidence>
<dbReference type="SMART" id="SM00304">
    <property type="entry name" value="HAMP"/>
    <property type="match status" value="1"/>
</dbReference>
<evidence type="ECO:0000259" key="11">
    <source>
        <dbReference type="PROSITE" id="PS50112"/>
    </source>
</evidence>
<evidence type="ECO:0000256" key="8">
    <source>
        <dbReference type="ARBA" id="ARBA00023136"/>
    </source>
</evidence>
<evidence type="ECO:0000256" key="4">
    <source>
        <dbReference type="ARBA" id="ARBA00022553"/>
    </source>
</evidence>
<evidence type="ECO:0000313" key="14">
    <source>
        <dbReference type="Proteomes" id="UP000215215"/>
    </source>
</evidence>
<dbReference type="GO" id="GO:0005886">
    <property type="term" value="C:plasma membrane"/>
    <property type="evidence" value="ECO:0007669"/>
    <property type="project" value="TreeGrafter"/>
</dbReference>
<dbReference type="GO" id="GO:0000155">
    <property type="term" value="F:phosphorelay sensor kinase activity"/>
    <property type="evidence" value="ECO:0007669"/>
    <property type="project" value="InterPro"/>
</dbReference>
<evidence type="ECO:0000256" key="6">
    <source>
        <dbReference type="ARBA" id="ARBA00022777"/>
    </source>
</evidence>
<evidence type="ECO:0000313" key="13">
    <source>
        <dbReference type="EMBL" id="OYD17242.1"/>
    </source>
</evidence>
<keyword evidence="7" id="KW-0902">Two-component regulatory system</keyword>
<evidence type="ECO:0000256" key="7">
    <source>
        <dbReference type="ARBA" id="ARBA00023012"/>
    </source>
</evidence>
<dbReference type="Gene3D" id="3.30.450.20">
    <property type="entry name" value="PAS domain"/>
    <property type="match status" value="1"/>
</dbReference>
<dbReference type="InterPro" id="IPR004358">
    <property type="entry name" value="Sig_transdc_His_kin-like_C"/>
</dbReference>
<dbReference type="AlphaFoldDB" id="A0A235BYE9"/>
<dbReference type="PROSITE" id="PS50112">
    <property type="entry name" value="PAS"/>
    <property type="match status" value="1"/>
</dbReference>
<dbReference type="GO" id="GO:0004721">
    <property type="term" value="F:phosphoprotein phosphatase activity"/>
    <property type="evidence" value="ECO:0007669"/>
    <property type="project" value="TreeGrafter"/>
</dbReference>
<accession>A0A235BYE9</accession>
<keyword evidence="6" id="KW-0418">Kinase</keyword>
<dbReference type="InterPro" id="IPR035965">
    <property type="entry name" value="PAS-like_dom_sf"/>
</dbReference>
<evidence type="ECO:0000256" key="5">
    <source>
        <dbReference type="ARBA" id="ARBA00022679"/>
    </source>
</evidence>
<dbReference type="SUPFAM" id="SSF55785">
    <property type="entry name" value="PYP-like sensor domain (PAS domain)"/>
    <property type="match status" value="1"/>
</dbReference>
<dbReference type="InterPro" id="IPR036890">
    <property type="entry name" value="HATPase_C_sf"/>
</dbReference>
<dbReference type="NCBIfam" id="TIGR00229">
    <property type="entry name" value="sensory_box"/>
    <property type="match status" value="1"/>
</dbReference>
<feature type="domain" description="PAS" evidence="11">
    <location>
        <begin position="239"/>
        <end position="274"/>
    </location>
</feature>
<dbReference type="FunFam" id="3.30.565.10:FF:000006">
    <property type="entry name" value="Sensor histidine kinase WalK"/>
    <property type="match status" value="1"/>
</dbReference>
<keyword evidence="9" id="KW-0812">Transmembrane</keyword>
<proteinExistence type="predicted"/>
<dbReference type="CDD" id="cd00130">
    <property type="entry name" value="PAS"/>
    <property type="match status" value="1"/>
</dbReference>
<dbReference type="Gene3D" id="1.10.287.130">
    <property type="match status" value="1"/>
</dbReference>
<dbReference type="Pfam" id="PF13426">
    <property type="entry name" value="PAS_9"/>
    <property type="match status" value="1"/>
</dbReference>
<dbReference type="SMART" id="SM00388">
    <property type="entry name" value="HisKA"/>
    <property type="match status" value="1"/>
</dbReference>
<dbReference type="PROSITE" id="PS50109">
    <property type="entry name" value="HIS_KIN"/>
    <property type="match status" value="1"/>
</dbReference>
<dbReference type="Gene3D" id="6.10.340.10">
    <property type="match status" value="1"/>
</dbReference>
<dbReference type="CDD" id="cd00075">
    <property type="entry name" value="HATPase"/>
    <property type="match status" value="1"/>
</dbReference>
<dbReference type="CDD" id="cd00082">
    <property type="entry name" value="HisKA"/>
    <property type="match status" value="1"/>
</dbReference>
<dbReference type="NCBIfam" id="NF046044">
    <property type="entry name" value="PnpS"/>
    <property type="match status" value="1"/>
</dbReference>
<dbReference type="InterPro" id="IPR005467">
    <property type="entry name" value="His_kinase_dom"/>
</dbReference>
<dbReference type="CDD" id="cd06225">
    <property type="entry name" value="HAMP"/>
    <property type="match status" value="1"/>
</dbReference>
<dbReference type="SMART" id="SM00387">
    <property type="entry name" value="HATPase_c"/>
    <property type="match status" value="1"/>
</dbReference>
<feature type="transmembrane region" description="Helical" evidence="9">
    <location>
        <begin position="160"/>
        <end position="180"/>
    </location>
</feature>
<dbReference type="Proteomes" id="UP000215215">
    <property type="component" value="Unassembled WGS sequence"/>
</dbReference>